<keyword evidence="3" id="KW-1185">Reference proteome</keyword>
<dbReference type="RefSeq" id="WP_158435086.1">
    <property type="nucleotide sequence ID" value="NZ_CP007536.1"/>
</dbReference>
<dbReference type="KEGG" id="nvn:NVIE_008980"/>
<dbReference type="EMBL" id="CP007536">
    <property type="protein sequence ID" value="AIC15122.1"/>
    <property type="molecule type" value="Genomic_DNA"/>
</dbReference>
<sequence length="54" mass="5762">MSKGASEGGIGTEEAKDLELDEEPRPVRKAGNAPVPEAEDADQKKKRKGTRKVG</sequence>
<protein>
    <submittedName>
        <fullName evidence="2">Uncharacterized protein</fullName>
    </submittedName>
</protein>
<feature type="compositionally biased region" description="Gly residues" evidence="1">
    <location>
        <begin position="1"/>
        <end position="11"/>
    </location>
</feature>
<feature type="compositionally biased region" description="Basic and acidic residues" evidence="1">
    <location>
        <begin position="13"/>
        <end position="26"/>
    </location>
</feature>
<feature type="compositionally biased region" description="Basic residues" evidence="1">
    <location>
        <begin position="44"/>
        <end position="54"/>
    </location>
</feature>
<reference evidence="2 3" key="1">
    <citation type="journal article" date="2014" name="Int. J. Syst. Evol. Microbiol.">
        <title>Nitrososphaera viennensis gen. nov., sp. nov., an aerobic and mesophilic, ammonia-oxidizing archaeon from soil and a member of the archaeal phylum Thaumarchaeota.</title>
        <authorList>
            <person name="Stieglmeier M."/>
            <person name="Klingl A."/>
            <person name="Alves R.J."/>
            <person name="Rittmann S.K."/>
            <person name="Melcher M."/>
            <person name="Leisch N."/>
            <person name="Schleper C."/>
        </authorList>
    </citation>
    <scope>NUCLEOTIDE SEQUENCE [LARGE SCALE GENOMIC DNA]</scope>
    <source>
        <strain evidence="2">EN76</strain>
    </source>
</reference>
<gene>
    <name evidence="2" type="ORF">NVIE_008980</name>
</gene>
<evidence type="ECO:0000313" key="3">
    <source>
        <dbReference type="Proteomes" id="UP000027093"/>
    </source>
</evidence>
<name>A0A060HPI2_9ARCH</name>
<organism evidence="2 3">
    <name type="scientific">Nitrososphaera viennensis EN76</name>
    <dbReference type="NCBI Taxonomy" id="926571"/>
    <lineage>
        <taxon>Archaea</taxon>
        <taxon>Nitrososphaerota</taxon>
        <taxon>Nitrososphaeria</taxon>
        <taxon>Nitrososphaerales</taxon>
        <taxon>Nitrososphaeraceae</taxon>
        <taxon>Nitrososphaera</taxon>
    </lineage>
</organism>
<feature type="region of interest" description="Disordered" evidence="1">
    <location>
        <begin position="1"/>
        <end position="54"/>
    </location>
</feature>
<evidence type="ECO:0000313" key="2">
    <source>
        <dbReference type="EMBL" id="AIC15122.1"/>
    </source>
</evidence>
<dbReference type="GeneID" id="74946169"/>
<proteinExistence type="predicted"/>
<dbReference type="HOGENOM" id="CLU_3056951_0_0_2"/>
<evidence type="ECO:0000256" key="1">
    <source>
        <dbReference type="SAM" id="MobiDB-lite"/>
    </source>
</evidence>
<dbReference type="STRING" id="926571.NVIE_008980"/>
<accession>A0A060HPI2</accession>
<dbReference type="Proteomes" id="UP000027093">
    <property type="component" value="Chromosome"/>
</dbReference>
<dbReference type="AlphaFoldDB" id="A0A060HPI2"/>